<feature type="domain" description="Aminoacyl-tRNA synthetase class Ia" evidence="16">
    <location>
        <begin position="19"/>
        <end position="620"/>
    </location>
</feature>
<dbReference type="KEGG" id="gfe:Gferi_22975"/>
<keyword evidence="12 15" id="KW-0030">Aminoacyl-tRNA synthetase</keyword>
<accession>A0A1D8GMP4</accession>
<feature type="short sequence motif" description="'HIGH' region" evidence="15">
    <location>
        <begin position="49"/>
        <end position="59"/>
    </location>
</feature>
<dbReference type="InterPro" id="IPR002300">
    <property type="entry name" value="aa-tRNA-synth_Ia"/>
</dbReference>
<comment type="similarity">
    <text evidence="3 15">Belongs to the class-I aminoacyl-tRNA synthetase family. IleS type 2 subfamily.</text>
</comment>
<dbReference type="GO" id="GO:0005524">
    <property type="term" value="F:ATP binding"/>
    <property type="evidence" value="ECO:0007669"/>
    <property type="project" value="UniProtKB-UniRule"/>
</dbReference>
<evidence type="ECO:0000256" key="7">
    <source>
        <dbReference type="ARBA" id="ARBA00022723"/>
    </source>
</evidence>
<name>A0A1D8GMP4_9FIRM</name>
<dbReference type="CDD" id="cd07961">
    <property type="entry name" value="Anticodon_Ia_Ile_ABEc"/>
    <property type="match status" value="1"/>
</dbReference>
<dbReference type="CDD" id="cd00818">
    <property type="entry name" value="IleRS_core"/>
    <property type="match status" value="1"/>
</dbReference>
<dbReference type="PRINTS" id="PR00984">
    <property type="entry name" value="TRNASYNTHILE"/>
</dbReference>
<keyword evidence="5 15" id="KW-0963">Cytoplasm</keyword>
<dbReference type="Gene3D" id="3.40.50.620">
    <property type="entry name" value="HUPs"/>
    <property type="match status" value="2"/>
</dbReference>
<keyword evidence="19" id="KW-1185">Reference proteome</keyword>
<dbReference type="OrthoDB" id="9810365at2"/>
<dbReference type="HAMAP" id="MF_02003">
    <property type="entry name" value="Ile_tRNA_synth_type2"/>
    <property type="match status" value="1"/>
</dbReference>
<dbReference type="SUPFAM" id="SSF47323">
    <property type="entry name" value="Anticodon-binding domain of a subclass of class I aminoacyl-tRNA synthetases"/>
    <property type="match status" value="1"/>
</dbReference>
<keyword evidence="6 15" id="KW-0436">Ligase</keyword>
<evidence type="ECO:0000256" key="11">
    <source>
        <dbReference type="ARBA" id="ARBA00022917"/>
    </source>
</evidence>
<feature type="domain" description="Methionyl/Valyl/Leucyl/Isoleucyl-tRNA synthetase anticodon-binding" evidence="17">
    <location>
        <begin position="676"/>
        <end position="823"/>
    </location>
</feature>
<evidence type="ECO:0000256" key="9">
    <source>
        <dbReference type="ARBA" id="ARBA00022833"/>
    </source>
</evidence>
<evidence type="ECO:0000256" key="2">
    <source>
        <dbReference type="ARBA" id="ARBA00004496"/>
    </source>
</evidence>
<evidence type="ECO:0000256" key="3">
    <source>
        <dbReference type="ARBA" id="ARBA00007078"/>
    </source>
</evidence>
<dbReference type="Pfam" id="PF08264">
    <property type="entry name" value="Anticodon_1"/>
    <property type="match status" value="1"/>
</dbReference>
<evidence type="ECO:0000256" key="10">
    <source>
        <dbReference type="ARBA" id="ARBA00022840"/>
    </source>
</evidence>
<dbReference type="InterPro" id="IPR002301">
    <property type="entry name" value="Ile-tRNA-ligase"/>
</dbReference>
<dbReference type="Pfam" id="PF19302">
    <property type="entry name" value="DUF5915"/>
    <property type="match status" value="1"/>
</dbReference>
<keyword evidence="9 15" id="KW-0862">Zinc</keyword>
<reference evidence="18 19" key="1">
    <citation type="submission" date="2016-09" db="EMBL/GenBank/DDBJ databases">
        <title>Genomic analysis reveals versatility of anaerobic energy metabolism of Geosporobacter ferrireducens IRF9 of phylum Firmicutes.</title>
        <authorList>
            <person name="Kim S.-J."/>
        </authorList>
    </citation>
    <scope>NUCLEOTIDE SEQUENCE [LARGE SCALE GENOMIC DNA]</scope>
    <source>
        <strain evidence="18 19">IRF9</strain>
    </source>
</reference>
<protein>
    <recommendedName>
        <fullName evidence="15">Isoleucine--tRNA ligase</fullName>
        <ecNumber evidence="15">6.1.1.5</ecNumber>
    </recommendedName>
    <alternativeName>
        <fullName evidence="15">Isoleucyl-tRNA synthetase</fullName>
        <shortName evidence="15">IleRS</shortName>
    </alternativeName>
</protein>
<organism evidence="18 19">
    <name type="scientific">Geosporobacter ferrireducens</name>
    <dbReference type="NCBI Taxonomy" id="1424294"/>
    <lineage>
        <taxon>Bacteria</taxon>
        <taxon>Bacillati</taxon>
        <taxon>Bacillota</taxon>
        <taxon>Clostridia</taxon>
        <taxon>Peptostreptococcales</taxon>
        <taxon>Thermotaleaceae</taxon>
        <taxon>Geosporobacter</taxon>
    </lineage>
</organism>
<dbReference type="NCBIfam" id="TIGR00392">
    <property type="entry name" value="ileS"/>
    <property type="match status" value="1"/>
</dbReference>
<evidence type="ECO:0000259" key="17">
    <source>
        <dbReference type="Pfam" id="PF08264"/>
    </source>
</evidence>
<dbReference type="Gene3D" id="1.10.730.10">
    <property type="entry name" value="Isoleucyl-tRNA Synthetase, Domain 1"/>
    <property type="match status" value="1"/>
</dbReference>
<feature type="short sequence motif" description="'KMSKS' region" evidence="15">
    <location>
        <begin position="589"/>
        <end position="593"/>
    </location>
</feature>
<keyword evidence="11 15" id="KW-0648">Protein biosynthesis</keyword>
<evidence type="ECO:0000256" key="8">
    <source>
        <dbReference type="ARBA" id="ARBA00022741"/>
    </source>
</evidence>
<keyword evidence="8 15" id="KW-0547">Nucleotide-binding</keyword>
<evidence type="ECO:0000256" key="12">
    <source>
        <dbReference type="ARBA" id="ARBA00023146"/>
    </source>
</evidence>
<dbReference type="SUPFAM" id="SSF52374">
    <property type="entry name" value="Nucleotidylyl transferase"/>
    <property type="match status" value="1"/>
</dbReference>
<comment type="cofactor">
    <cofactor evidence="1 15">
        <name>Zn(2+)</name>
        <dbReference type="ChEBI" id="CHEBI:29105"/>
    </cofactor>
</comment>
<dbReference type="InterPro" id="IPR023586">
    <property type="entry name" value="Ile-tRNA-ligase_type2"/>
</dbReference>
<dbReference type="EC" id="6.1.1.5" evidence="15"/>
<dbReference type="GO" id="GO:0008270">
    <property type="term" value="F:zinc ion binding"/>
    <property type="evidence" value="ECO:0007669"/>
    <property type="project" value="UniProtKB-UniRule"/>
</dbReference>
<dbReference type="AlphaFoldDB" id="A0A1D8GMP4"/>
<dbReference type="InterPro" id="IPR009008">
    <property type="entry name" value="Val/Leu/Ile-tRNA-synth_edit"/>
</dbReference>
<comment type="function">
    <text evidence="13 15">Catalyzes the attachment of isoleucine to tRNA(Ile). As IleRS can inadvertently accommodate and process structurally similar amino acids such as valine, to avoid such errors it has two additional distinct tRNA(Ile)-dependent editing activities. One activity is designated as 'pretransfer' editing and involves the hydrolysis of activated Val-AMP. The other activity is designated 'posttransfer' editing and involves deacylation of mischarged Val-tRNA(Ile).</text>
</comment>
<comment type="subcellular location">
    <subcellularLocation>
        <location evidence="2 15">Cytoplasm</location>
    </subcellularLocation>
</comment>
<evidence type="ECO:0000256" key="6">
    <source>
        <dbReference type="ARBA" id="ARBA00022598"/>
    </source>
</evidence>
<feature type="binding site" evidence="15">
    <location>
        <position position="592"/>
    </location>
    <ligand>
        <name>ATP</name>
        <dbReference type="ChEBI" id="CHEBI:30616"/>
    </ligand>
</feature>
<evidence type="ECO:0000256" key="1">
    <source>
        <dbReference type="ARBA" id="ARBA00001947"/>
    </source>
</evidence>
<dbReference type="InterPro" id="IPR009080">
    <property type="entry name" value="tRNAsynth_Ia_anticodon-bd"/>
</dbReference>
<dbReference type="RefSeq" id="WP_069980465.1">
    <property type="nucleotide sequence ID" value="NZ_CP017269.1"/>
</dbReference>
<comment type="catalytic activity">
    <reaction evidence="14 15">
        <text>tRNA(Ile) + L-isoleucine + ATP = L-isoleucyl-tRNA(Ile) + AMP + diphosphate</text>
        <dbReference type="Rhea" id="RHEA:11060"/>
        <dbReference type="Rhea" id="RHEA-COMP:9666"/>
        <dbReference type="Rhea" id="RHEA-COMP:9695"/>
        <dbReference type="ChEBI" id="CHEBI:30616"/>
        <dbReference type="ChEBI" id="CHEBI:33019"/>
        <dbReference type="ChEBI" id="CHEBI:58045"/>
        <dbReference type="ChEBI" id="CHEBI:78442"/>
        <dbReference type="ChEBI" id="CHEBI:78528"/>
        <dbReference type="ChEBI" id="CHEBI:456215"/>
        <dbReference type="EC" id="6.1.1.5"/>
    </reaction>
</comment>
<dbReference type="InterPro" id="IPR013155">
    <property type="entry name" value="M/V/L/I-tRNA-synth_anticd-bd"/>
</dbReference>
<dbReference type="FunFam" id="3.40.50.620:FF:000075">
    <property type="entry name" value="Isoleucine--tRNA ligase"/>
    <property type="match status" value="1"/>
</dbReference>
<dbReference type="GO" id="GO:0006428">
    <property type="term" value="P:isoleucyl-tRNA aminoacylation"/>
    <property type="evidence" value="ECO:0007669"/>
    <property type="project" value="UniProtKB-UniRule"/>
</dbReference>
<proteinExistence type="inferred from homology"/>
<dbReference type="SUPFAM" id="SSF50677">
    <property type="entry name" value="ValRS/IleRS/LeuRS editing domain"/>
    <property type="match status" value="1"/>
</dbReference>
<sequence length="1032" mass="119505">MKKFKPLSELPVAQRENQISDFWDEIDILEKSIQNREGKKSFVFFEGPPTANGKPGIHHVISRTLKDSVCRYKTMTGHQVKRKAGWDTHGLPVEIEVEKQLKLSSKQDIEDYGIAAFNEKCRESVFSYEKQWREMTRRMGYSIDLDHPYITLNNDYIESIWWILDKYFKEGYIYEGHKILPYCPRCGTGLASHEVSQGYKEIKSNTVIATFKRKDADEYFLVWTTTPWTLASNVALAVHPEHTYVKVRFNDKVYYVEKNLAPKVIGGEYEVLEEMPGKALEYIEYEQLMPFVKAEKKAFFVTVGDFVTTEDGTGIVHIAPAFGEDDYQIGRKYDLPVLQPVNEEGKYITTPWEGRFVMDCDVDIIKWLHGEGKLFKKEKMDHNYPHCWRCSTPLLYYAKPSWYIEVTKMKEQLIANNKSVSWYPDYVGEKRFGNWLENLNDWALSRNRYWGTPLNIWRCECGHIQSVGSRAELIEKAVETIDESVELHRPYVDDIHLRCDKCAGTATRVTEVIDCWFDSGAMPFAQHHYPFENSENFNELFPADFICEGIDQTRGWFYSLLAISTFVKGVSPYKNVLVNDLILDKEGRKMSKSKGNTVDPFQLFDQYGADVLRWYLLYVSPAWTPTRFDIDGLKEVQSKFFGTIRNVYNFFTLYANTDEIDPNEFFVAYADRPELDRWILSKYNSLLKAVEGELAIFDLTKAVRKIQEFVNEDLSNWYIRRARRRFWATELNDDKKAVYNTTYEILIGISKLVAPFAPFLSDEMYQNLTGELSVHLANYPVGNTEMIDDAVEERMDLVRDLVGLGRAARAQAKIKVRQPIQKILIDGKYESLISDLVELIEEELNVKDVVFEKNLQEYMNFSLKPNFKVAGSILGPKIKELGKVLAQLDAAEVAPKLEAGERIMLKLNGEDTEILKDYVLISISAKEGFTVEMENNLFVILDTTLTEELIDEGFAREFISKVQQMRKNNGYEMMDQIKICFNGDKEVSKAVQGHKEYIMHETLAVSVEEVTDMDLEKQDLNEHETGIKIERI</sequence>
<comment type="domain">
    <text evidence="15">IleRS has two distinct active sites: one for aminoacylation and one for editing. The misactivated valine is translocated from the active site to the editing site, which sterically excludes the correctly activated isoleucine. The single editing site contains two valyl binding pockets, one specific for each substrate (Val-AMP or Val-tRNA(Ile)).</text>
</comment>
<evidence type="ECO:0000313" key="18">
    <source>
        <dbReference type="EMBL" id="AOT72150.1"/>
    </source>
</evidence>
<dbReference type="GO" id="GO:0004822">
    <property type="term" value="F:isoleucine-tRNA ligase activity"/>
    <property type="evidence" value="ECO:0007669"/>
    <property type="project" value="UniProtKB-UniRule"/>
</dbReference>
<evidence type="ECO:0000256" key="5">
    <source>
        <dbReference type="ARBA" id="ARBA00022490"/>
    </source>
</evidence>
<dbReference type="Pfam" id="PF00133">
    <property type="entry name" value="tRNA-synt_1"/>
    <property type="match status" value="1"/>
</dbReference>
<gene>
    <name evidence="15" type="primary">ileS</name>
    <name evidence="18" type="ORF">Gferi_22975</name>
</gene>
<evidence type="ECO:0000259" key="16">
    <source>
        <dbReference type="Pfam" id="PF00133"/>
    </source>
</evidence>
<keyword evidence="10 15" id="KW-0067">ATP-binding</keyword>
<dbReference type="GO" id="GO:0000049">
    <property type="term" value="F:tRNA binding"/>
    <property type="evidence" value="ECO:0007669"/>
    <property type="project" value="InterPro"/>
</dbReference>
<dbReference type="PANTHER" id="PTHR42780">
    <property type="entry name" value="SOLEUCYL-TRNA SYNTHETASE"/>
    <property type="match status" value="1"/>
</dbReference>
<dbReference type="InterPro" id="IPR014729">
    <property type="entry name" value="Rossmann-like_a/b/a_fold"/>
</dbReference>
<evidence type="ECO:0000256" key="4">
    <source>
        <dbReference type="ARBA" id="ARBA00011245"/>
    </source>
</evidence>
<comment type="subunit">
    <text evidence="4 15">Monomer.</text>
</comment>
<keyword evidence="7 15" id="KW-0479">Metal-binding</keyword>
<evidence type="ECO:0000256" key="15">
    <source>
        <dbReference type="HAMAP-Rule" id="MF_02003"/>
    </source>
</evidence>
<dbReference type="GO" id="GO:0002161">
    <property type="term" value="F:aminoacyl-tRNA deacylase activity"/>
    <property type="evidence" value="ECO:0007669"/>
    <property type="project" value="InterPro"/>
</dbReference>
<dbReference type="FunFam" id="3.40.50.620:FF:000063">
    <property type="entry name" value="Isoleucine--tRNA ligase"/>
    <property type="match status" value="1"/>
</dbReference>
<dbReference type="InterPro" id="IPR033709">
    <property type="entry name" value="Anticodon_Ile_ABEc"/>
</dbReference>
<evidence type="ECO:0000256" key="13">
    <source>
        <dbReference type="ARBA" id="ARBA00025217"/>
    </source>
</evidence>
<evidence type="ECO:0000313" key="19">
    <source>
        <dbReference type="Proteomes" id="UP000095743"/>
    </source>
</evidence>
<dbReference type="Proteomes" id="UP000095743">
    <property type="component" value="Chromosome"/>
</dbReference>
<dbReference type="PANTHER" id="PTHR42780:SF1">
    <property type="entry name" value="ISOLEUCINE--TRNA LIGASE, CYTOPLASMIC"/>
    <property type="match status" value="1"/>
</dbReference>
<evidence type="ECO:0000256" key="14">
    <source>
        <dbReference type="ARBA" id="ARBA00048359"/>
    </source>
</evidence>
<dbReference type="EMBL" id="CP017269">
    <property type="protein sequence ID" value="AOT72150.1"/>
    <property type="molecule type" value="Genomic_DNA"/>
</dbReference>
<dbReference type="GO" id="GO:0005737">
    <property type="term" value="C:cytoplasm"/>
    <property type="evidence" value="ECO:0007669"/>
    <property type="project" value="UniProtKB-SubCell"/>
</dbReference>
<dbReference type="STRING" id="1424294.Gferi_22975"/>